<dbReference type="Pfam" id="PF13532">
    <property type="entry name" value="2OG-FeII_Oxy_2"/>
    <property type="match status" value="1"/>
</dbReference>
<dbReference type="Proteomes" id="UP001501337">
    <property type="component" value="Unassembled WGS sequence"/>
</dbReference>
<dbReference type="PANTHER" id="PTHR31212">
    <property type="entry name" value="ALPHA-KETOGLUTARATE-DEPENDENT DIOXYGENASE ALKB HOMOLOG 3"/>
    <property type="match status" value="1"/>
</dbReference>
<keyword evidence="3" id="KW-1185">Reference proteome</keyword>
<dbReference type="InterPro" id="IPR037151">
    <property type="entry name" value="AlkB-like_sf"/>
</dbReference>
<reference evidence="3" key="1">
    <citation type="journal article" date="2019" name="Int. J. Syst. Evol. Microbiol.">
        <title>The Global Catalogue of Microorganisms (GCM) 10K type strain sequencing project: providing services to taxonomists for standard genome sequencing and annotation.</title>
        <authorList>
            <consortium name="The Broad Institute Genomics Platform"/>
            <consortium name="The Broad Institute Genome Sequencing Center for Infectious Disease"/>
            <person name="Wu L."/>
            <person name="Ma J."/>
        </authorList>
    </citation>
    <scope>NUCLEOTIDE SEQUENCE [LARGE SCALE GENOMIC DNA]</scope>
    <source>
        <strain evidence="3">JCM 17555</strain>
    </source>
</reference>
<evidence type="ECO:0000313" key="2">
    <source>
        <dbReference type="EMBL" id="GAA3969259.1"/>
    </source>
</evidence>
<dbReference type="EMBL" id="BAABBO010000012">
    <property type="protein sequence ID" value="GAA3969259.1"/>
    <property type="molecule type" value="Genomic_DNA"/>
</dbReference>
<dbReference type="PANTHER" id="PTHR31212:SF4">
    <property type="entry name" value="ALPHA-KETOGLUTARATE-DEPENDENT DIOXYGENASE ALKB HOMOLOG 3"/>
    <property type="match status" value="1"/>
</dbReference>
<dbReference type="InterPro" id="IPR005123">
    <property type="entry name" value="Oxoglu/Fe-dep_dioxygenase_dom"/>
</dbReference>
<sequence>MAWKSDFLLGNNELQHIALSGGDVQLYTDVLATAAAEAVYSHLRDELHWRQDQIRIHGRVLNIPRLQAWYGEPHCVYTYSGTTLAPRPMPHMLQQLAALSSALSGSDFNCVLCNLYRDGEDSMGWHADNEPELGPEPVIASWSFGAIRRFHLKPLLRAGRSALAPLDPDARVRIDLPHNSLLLMQGATQQNWQHRVSKSRQVDTPRLNLTFRYIAEADAGSA</sequence>
<dbReference type="Gene3D" id="2.60.120.590">
    <property type="entry name" value="Alpha-ketoglutarate-dependent dioxygenase AlkB-like"/>
    <property type="match status" value="1"/>
</dbReference>
<organism evidence="2 3">
    <name type="scientific">Allohahella marinimesophila</name>
    <dbReference type="NCBI Taxonomy" id="1054972"/>
    <lineage>
        <taxon>Bacteria</taxon>
        <taxon>Pseudomonadati</taxon>
        <taxon>Pseudomonadota</taxon>
        <taxon>Gammaproteobacteria</taxon>
        <taxon>Oceanospirillales</taxon>
        <taxon>Hahellaceae</taxon>
        <taxon>Allohahella</taxon>
    </lineage>
</organism>
<accession>A0ABP7PPT6</accession>
<evidence type="ECO:0000313" key="3">
    <source>
        <dbReference type="Proteomes" id="UP001501337"/>
    </source>
</evidence>
<evidence type="ECO:0000259" key="1">
    <source>
        <dbReference type="PROSITE" id="PS51471"/>
    </source>
</evidence>
<name>A0ABP7PPT6_9GAMM</name>
<gene>
    <name evidence="2" type="ORF">GCM10022278_28780</name>
</gene>
<dbReference type="SUPFAM" id="SSF51197">
    <property type="entry name" value="Clavaminate synthase-like"/>
    <property type="match status" value="1"/>
</dbReference>
<comment type="caution">
    <text evidence="2">The sequence shown here is derived from an EMBL/GenBank/DDBJ whole genome shotgun (WGS) entry which is preliminary data.</text>
</comment>
<proteinExistence type="predicted"/>
<dbReference type="GO" id="GO:0051213">
    <property type="term" value="F:dioxygenase activity"/>
    <property type="evidence" value="ECO:0007669"/>
    <property type="project" value="UniProtKB-KW"/>
</dbReference>
<keyword evidence="2" id="KW-0560">Oxidoreductase</keyword>
<dbReference type="InterPro" id="IPR032854">
    <property type="entry name" value="ALKBH3"/>
</dbReference>
<feature type="domain" description="Fe2OG dioxygenase" evidence="1">
    <location>
        <begin position="107"/>
        <end position="215"/>
    </location>
</feature>
<keyword evidence="2" id="KW-0223">Dioxygenase</keyword>
<dbReference type="InterPro" id="IPR027450">
    <property type="entry name" value="AlkB-like"/>
</dbReference>
<protein>
    <submittedName>
        <fullName evidence="2">Alpha-ketoglutarate-dependent dioxygenase AlkB</fullName>
    </submittedName>
</protein>
<dbReference type="PROSITE" id="PS51471">
    <property type="entry name" value="FE2OG_OXY"/>
    <property type="match status" value="1"/>
</dbReference>
<dbReference type="RefSeq" id="WP_344807572.1">
    <property type="nucleotide sequence ID" value="NZ_BAABBO010000012.1"/>
</dbReference>